<name>A0A517VYC1_9PLAN</name>
<dbReference type="AlphaFoldDB" id="A0A517VYC1"/>
<gene>
    <name evidence="2" type="ORF">V144x_34820</name>
</gene>
<sequence length="332" mass="37555" precursor="true">MTKCCNIRQIGFALLLLIFLTSQSKIACSQVKASESESTNNNSHLKYFGFTLIDVGWDDPTDKNHKTNYIDEVAPFCNVADMLVVSPDESIIPRLQLFSKHRVKAILHLHELFFQRAGNNAPSGAAFDLRKDYRQRWDKWIAVNELKKNHSLMQALYIGEEPTWNGITFEELSAACDYIKSSLPQSAETAILVVEAYPAIKDLKVPQSVDWLGFDHYFIKSPATSQKLKNELALLKSKRSSLHQRIVLIPDAHFIPQIHTHFGVKETDMKAIATAYYQMACADTDIVALLAYFWPGGFDSPHAKGTRNLNSQVIDEYKRIGREITNKTSSSK</sequence>
<dbReference type="EMBL" id="CP037920">
    <property type="protein sequence ID" value="QDT97999.1"/>
    <property type="molecule type" value="Genomic_DNA"/>
</dbReference>
<reference evidence="2 3" key="1">
    <citation type="submission" date="2019-03" db="EMBL/GenBank/DDBJ databases">
        <title>Deep-cultivation of Planctomycetes and their phenomic and genomic characterization uncovers novel biology.</title>
        <authorList>
            <person name="Wiegand S."/>
            <person name="Jogler M."/>
            <person name="Boedeker C."/>
            <person name="Pinto D."/>
            <person name="Vollmers J."/>
            <person name="Rivas-Marin E."/>
            <person name="Kohn T."/>
            <person name="Peeters S.H."/>
            <person name="Heuer A."/>
            <person name="Rast P."/>
            <person name="Oberbeckmann S."/>
            <person name="Bunk B."/>
            <person name="Jeske O."/>
            <person name="Meyerdierks A."/>
            <person name="Storesund J.E."/>
            <person name="Kallscheuer N."/>
            <person name="Luecker S."/>
            <person name="Lage O.M."/>
            <person name="Pohl T."/>
            <person name="Merkel B.J."/>
            <person name="Hornburger P."/>
            <person name="Mueller R.-W."/>
            <person name="Bruemmer F."/>
            <person name="Labrenz M."/>
            <person name="Spormann A.M."/>
            <person name="Op den Camp H."/>
            <person name="Overmann J."/>
            <person name="Amann R."/>
            <person name="Jetten M.S.M."/>
            <person name="Mascher T."/>
            <person name="Medema M.H."/>
            <person name="Devos D.P."/>
            <person name="Kaster A.-K."/>
            <person name="Ovreas L."/>
            <person name="Rohde M."/>
            <person name="Galperin M.Y."/>
            <person name="Jogler C."/>
        </authorList>
    </citation>
    <scope>NUCLEOTIDE SEQUENCE [LARGE SCALE GENOMIC DNA]</scope>
    <source>
        <strain evidence="2 3">V144</strain>
    </source>
</reference>
<dbReference type="Proteomes" id="UP000318704">
    <property type="component" value="Chromosome"/>
</dbReference>
<accession>A0A517VYC1</accession>
<protein>
    <submittedName>
        <fullName evidence="2">Uncharacterized protein</fullName>
    </submittedName>
</protein>
<keyword evidence="1" id="KW-0732">Signal</keyword>
<evidence type="ECO:0000313" key="2">
    <source>
        <dbReference type="EMBL" id="QDT97999.1"/>
    </source>
</evidence>
<feature type="signal peptide" evidence="1">
    <location>
        <begin position="1"/>
        <end position="27"/>
    </location>
</feature>
<evidence type="ECO:0000313" key="3">
    <source>
        <dbReference type="Proteomes" id="UP000318704"/>
    </source>
</evidence>
<dbReference type="RefSeq" id="WP_144986302.1">
    <property type="nucleotide sequence ID" value="NZ_CP037920.1"/>
</dbReference>
<evidence type="ECO:0000256" key="1">
    <source>
        <dbReference type="SAM" id="SignalP"/>
    </source>
</evidence>
<organism evidence="2 3">
    <name type="scientific">Gimesia aquarii</name>
    <dbReference type="NCBI Taxonomy" id="2527964"/>
    <lineage>
        <taxon>Bacteria</taxon>
        <taxon>Pseudomonadati</taxon>
        <taxon>Planctomycetota</taxon>
        <taxon>Planctomycetia</taxon>
        <taxon>Planctomycetales</taxon>
        <taxon>Planctomycetaceae</taxon>
        <taxon>Gimesia</taxon>
    </lineage>
</organism>
<dbReference type="KEGG" id="gaw:V144x_34820"/>
<proteinExistence type="predicted"/>
<feature type="chain" id="PRO_5022141696" evidence="1">
    <location>
        <begin position="28"/>
        <end position="332"/>
    </location>
</feature>